<accession>A0ABQ9NK11</accession>
<gene>
    <name evidence="2" type="ORF">H2201_007030</name>
</gene>
<feature type="region of interest" description="Disordered" evidence="1">
    <location>
        <begin position="177"/>
        <end position="213"/>
    </location>
</feature>
<evidence type="ECO:0000313" key="3">
    <source>
        <dbReference type="Proteomes" id="UP001172684"/>
    </source>
</evidence>
<proteinExistence type="predicted"/>
<evidence type="ECO:0000313" key="2">
    <source>
        <dbReference type="EMBL" id="KAJ9660123.1"/>
    </source>
</evidence>
<organism evidence="2 3">
    <name type="scientific">Coniosporium apollinis</name>
    <dbReference type="NCBI Taxonomy" id="61459"/>
    <lineage>
        <taxon>Eukaryota</taxon>
        <taxon>Fungi</taxon>
        <taxon>Dikarya</taxon>
        <taxon>Ascomycota</taxon>
        <taxon>Pezizomycotina</taxon>
        <taxon>Dothideomycetes</taxon>
        <taxon>Dothideomycetes incertae sedis</taxon>
        <taxon>Coniosporium</taxon>
    </lineage>
</organism>
<dbReference type="Proteomes" id="UP001172684">
    <property type="component" value="Unassembled WGS sequence"/>
</dbReference>
<name>A0ABQ9NK11_9PEZI</name>
<feature type="region of interest" description="Disordered" evidence="1">
    <location>
        <begin position="102"/>
        <end position="123"/>
    </location>
</feature>
<evidence type="ECO:0000256" key="1">
    <source>
        <dbReference type="SAM" id="MobiDB-lite"/>
    </source>
</evidence>
<reference evidence="2" key="1">
    <citation type="submission" date="2022-10" db="EMBL/GenBank/DDBJ databases">
        <title>Culturing micro-colonial fungi from biological soil crusts in the Mojave desert and describing Neophaeococcomyces mojavensis, and introducing the new genera and species Taxawa tesnikishii.</title>
        <authorList>
            <person name="Kurbessoian T."/>
            <person name="Stajich J.E."/>
        </authorList>
    </citation>
    <scope>NUCLEOTIDE SEQUENCE</scope>
    <source>
        <strain evidence="2">TK_1</strain>
    </source>
</reference>
<dbReference type="EMBL" id="JAPDRL010000068">
    <property type="protein sequence ID" value="KAJ9660123.1"/>
    <property type="molecule type" value="Genomic_DNA"/>
</dbReference>
<comment type="caution">
    <text evidence="2">The sequence shown here is derived from an EMBL/GenBank/DDBJ whole genome shotgun (WGS) entry which is preliminary data.</text>
</comment>
<sequence>MSDSDGDSVDDDTEDAWREVFPNDDLDILVFTQKLFNKRFPIKTRLDDDTFFTIYLTEQHSRADLIRLAPHAHTREGRFNADYQSPILGDDLFTPPTASLPSKCNSMSRKRRHSTVSLPPPQFSLPKRLCHDRKTEATSSVATLSDIQFSIQQMKASLAALESEVLLRSDDTTIQWRQSLPSSQPVRKPSFNPETEAGPSRYRQFDNIGAPSSPPRMEDDMVFLGSDVLNAPAITHGLPSVGSDASFWLSEGDVRPNGQSSSMGEDLAPYDFGAAPYHSYTLHELLADETPGRKANRLVEMFGGAEGDEDWDY</sequence>
<keyword evidence="3" id="KW-1185">Reference proteome</keyword>
<protein>
    <submittedName>
        <fullName evidence="2">Uncharacterized protein</fullName>
    </submittedName>
</protein>